<dbReference type="Gene3D" id="3.30.10.10">
    <property type="entry name" value="Trypsin Inhibitor V, subunit A"/>
    <property type="match status" value="1"/>
</dbReference>
<dbReference type="Pfam" id="PF11720">
    <property type="entry name" value="Inhibitor_I78"/>
    <property type="match status" value="1"/>
</dbReference>
<evidence type="ECO:0000313" key="3">
    <source>
        <dbReference type="Proteomes" id="UP000309138"/>
    </source>
</evidence>
<dbReference type="OrthoDB" id="8724542at2"/>
<keyword evidence="1" id="KW-0732">Signal</keyword>
<evidence type="ECO:0000256" key="1">
    <source>
        <dbReference type="SAM" id="SignalP"/>
    </source>
</evidence>
<dbReference type="AlphaFoldDB" id="A0A4U1L8Y5"/>
<organism evidence="2 3">
    <name type="scientific">Sphingomonas baiyangensis</name>
    <dbReference type="NCBI Taxonomy" id="2572576"/>
    <lineage>
        <taxon>Bacteria</taxon>
        <taxon>Pseudomonadati</taxon>
        <taxon>Pseudomonadota</taxon>
        <taxon>Alphaproteobacteria</taxon>
        <taxon>Sphingomonadales</taxon>
        <taxon>Sphingomonadaceae</taxon>
        <taxon>Sphingomonas</taxon>
    </lineage>
</organism>
<accession>A0A4U1L8Y5</accession>
<dbReference type="RefSeq" id="WP_136941279.1">
    <property type="nucleotide sequence ID" value="NZ_SWKR01000001.1"/>
</dbReference>
<name>A0A4U1L8Y5_9SPHN</name>
<dbReference type="PANTHER" id="PTHR39600:SF1">
    <property type="entry name" value="PEPTIDASE INHIBITOR I78 FAMILY PROTEIN"/>
    <property type="match status" value="1"/>
</dbReference>
<gene>
    <name evidence="2" type="ORF">FBR43_00400</name>
</gene>
<reference evidence="2 3" key="1">
    <citation type="submission" date="2019-04" db="EMBL/GenBank/DDBJ databases">
        <authorList>
            <person name="Yang Y."/>
            <person name="Wei D."/>
        </authorList>
    </citation>
    <scope>NUCLEOTIDE SEQUENCE [LARGE SCALE GENOMIC DNA]</scope>
    <source>
        <strain evidence="2 3">L-1-4w-11</strain>
    </source>
</reference>
<feature type="chain" id="PRO_5020520521" description="Peptidase inhibitor I78 family protein" evidence="1">
    <location>
        <begin position="23"/>
        <end position="100"/>
    </location>
</feature>
<dbReference type="EMBL" id="SWKR01000001">
    <property type="protein sequence ID" value="TKD52855.1"/>
    <property type="molecule type" value="Genomic_DNA"/>
</dbReference>
<protein>
    <recommendedName>
        <fullName evidence="4">Peptidase inhibitor I78 family protein</fullName>
    </recommendedName>
</protein>
<evidence type="ECO:0000313" key="2">
    <source>
        <dbReference type="EMBL" id="TKD52855.1"/>
    </source>
</evidence>
<dbReference type="Proteomes" id="UP000309138">
    <property type="component" value="Unassembled WGS sequence"/>
</dbReference>
<dbReference type="PANTHER" id="PTHR39600">
    <property type="entry name" value="PEPTIDASE INHIBITOR I78 FAMILY PROTEIN"/>
    <property type="match status" value="1"/>
</dbReference>
<dbReference type="PROSITE" id="PS51257">
    <property type="entry name" value="PROKAR_LIPOPROTEIN"/>
    <property type="match status" value="1"/>
</dbReference>
<feature type="signal peptide" evidence="1">
    <location>
        <begin position="1"/>
        <end position="22"/>
    </location>
</feature>
<evidence type="ECO:0008006" key="4">
    <source>
        <dbReference type="Google" id="ProtNLM"/>
    </source>
</evidence>
<sequence length="100" mass="10408">MMRLVTLLPLAFAAAACTPVDQAPPDAATPPSGAQCDATDVRALLGRMADAATVEEARTRAGARTVRQYVTGSALTMDFRPDRLNIETASDGTIVKVSCG</sequence>
<dbReference type="InterPro" id="IPR021719">
    <property type="entry name" value="Prot_inh_I78"/>
</dbReference>
<proteinExistence type="predicted"/>
<keyword evidence="3" id="KW-1185">Reference proteome</keyword>
<comment type="caution">
    <text evidence="2">The sequence shown here is derived from an EMBL/GenBank/DDBJ whole genome shotgun (WGS) entry which is preliminary data.</text>
</comment>